<evidence type="ECO:0000256" key="3">
    <source>
        <dbReference type="ARBA" id="ARBA00022777"/>
    </source>
</evidence>
<evidence type="ECO:0000256" key="2">
    <source>
        <dbReference type="ARBA" id="ARBA00022679"/>
    </source>
</evidence>
<reference evidence="5" key="1">
    <citation type="submission" date="2021-10" db="EMBL/GenBank/DDBJ databases">
        <title>De novo Genome Assembly of Clathrus columnatus (Basidiomycota, Fungi) Using Illumina and Nanopore Sequence Data.</title>
        <authorList>
            <person name="Ogiso-Tanaka E."/>
            <person name="Itagaki H."/>
            <person name="Hosoya T."/>
            <person name="Hosaka K."/>
        </authorList>
    </citation>
    <scope>NUCLEOTIDE SEQUENCE</scope>
    <source>
        <strain evidence="5">MO-923</strain>
    </source>
</reference>
<dbReference type="SUPFAM" id="SSF56112">
    <property type="entry name" value="Protein kinase-like (PK-like)"/>
    <property type="match status" value="1"/>
</dbReference>
<keyword evidence="3" id="KW-0418">Kinase</keyword>
<dbReference type="EMBL" id="BPWL01000009">
    <property type="protein sequence ID" value="GJJ14271.1"/>
    <property type="molecule type" value="Genomic_DNA"/>
</dbReference>
<gene>
    <name evidence="5" type="ORF">Clacol_008535</name>
</gene>
<feature type="domain" description="Alpha-type protein kinase" evidence="4">
    <location>
        <begin position="1"/>
        <end position="252"/>
    </location>
</feature>
<dbReference type="PROSITE" id="PS51158">
    <property type="entry name" value="ALPHA_KINASE"/>
    <property type="match status" value="1"/>
</dbReference>
<accession>A0AAV5APH1</accession>
<evidence type="ECO:0000259" key="4">
    <source>
        <dbReference type="PROSITE" id="PS51158"/>
    </source>
</evidence>
<keyword evidence="2" id="KW-0808">Transferase</keyword>
<dbReference type="GO" id="GO:0005524">
    <property type="term" value="F:ATP binding"/>
    <property type="evidence" value="ECO:0007669"/>
    <property type="project" value="InterPro"/>
</dbReference>
<protein>
    <recommendedName>
        <fullName evidence="4">Alpha-type protein kinase domain-containing protein</fullName>
    </recommendedName>
</protein>
<keyword evidence="1" id="KW-0723">Serine/threonine-protein kinase</keyword>
<dbReference type="Proteomes" id="UP001050691">
    <property type="component" value="Unassembled WGS sequence"/>
</dbReference>
<proteinExistence type="predicted"/>
<dbReference type="Gene3D" id="3.20.200.10">
    <property type="entry name" value="MHCK/EF2 kinase"/>
    <property type="match status" value="1"/>
</dbReference>
<name>A0AAV5APH1_9AGAM</name>
<evidence type="ECO:0000313" key="5">
    <source>
        <dbReference type="EMBL" id="GJJ14271.1"/>
    </source>
</evidence>
<dbReference type="AlphaFoldDB" id="A0AAV5APH1"/>
<evidence type="ECO:0000313" key="6">
    <source>
        <dbReference type="Proteomes" id="UP001050691"/>
    </source>
</evidence>
<dbReference type="InterPro" id="IPR004166">
    <property type="entry name" value="a-kinase_dom"/>
</dbReference>
<evidence type="ECO:0000256" key="1">
    <source>
        <dbReference type="ARBA" id="ARBA00022527"/>
    </source>
</evidence>
<keyword evidence="6" id="KW-1185">Reference proteome</keyword>
<dbReference type="InterPro" id="IPR011009">
    <property type="entry name" value="Kinase-like_dom_sf"/>
</dbReference>
<comment type="caution">
    <text evidence="5">The sequence shown here is derived from an EMBL/GenBank/DDBJ whole genome shotgun (WGS) entry which is preliminary data.</text>
</comment>
<organism evidence="5 6">
    <name type="scientific">Clathrus columnatus</name>
    <dbReference type="NCBI Taxonomy" id="1419009"/>
    <lineage>
        <taxon>Eukaryota</taxon>
        <taxon>Fungi</taxon>
        <taxon>Dikarya</taxon>
        <taxon>Basidiomycota</taxon>
        <taxon>Agaricomycotina</taxon>
        <taxon>Agaricomycetes</taxon>
        <taxon>Phallomycetidae</taxon>
        <taxon>Phallales</taxon>
        <taxon>Clathraceae</taxon>
        <taxon>Clathrus</taxon>
    </lineage>
</organism>
<dbReference type="GO" id="GO:0004674">
    <property type="term" value="F:protein serine/threonine kinase activity"/>
    <property type="evidence" value="ECO:0007669"/>
    <property type="project" value="UniProtKB-KW"/>
</dbReference>
<sequence length="253" mass="29263">MSEILPPRGKEVKGKLKLLVKEGELYNFRHLQWWKASRLVLICSFDIFSFILQAQVLDTSVASAYIQGFAFSPYGQPWPREYILPEMSCFYEVGKTYNNLVHLAKTKGVVIAKIEFGYKLLRIKREAMEPNIVEEYLWSPVSNYSKISYADLDVELDNYLINETFSALSHYSYEESQNNCIHTGWAYMKTNIDEATVIAITTHDQCEHETQDEEGCPVIVFYPHNIRPTGVEFWRKSHTCFTTCEALGLTRLT</sequence>